<dbReference type="Pfam" id="PF01731">
    <property type="entry name" value="Arylesterase"/>
    <property type="match status" value="1"/>
</dbReference>
<gene>
    <name evidence="5" type="ORF">ACHKAR_10025</name>
</gene>
<organism evidence="5 6">
    <name type="scientific">Marinoscillum luteum</name>
    <dbReference type="NCBI Taxonomy" id="861051"/>
    <lineage>
        <taxon>Bacteria</taxon>
        <taxon>Pseudomonadati</taxon>
        <taxon>Bacteroidota</taxon>
        <taxon>Cytophagia</taxon>
        <taxon>Cytophagales</taxon>
        <taxon>Reichenbachiellaceae</taxon>
        <taxon>Marinoscillum</taxon>
    </lineage>
</organism>
<evidence type="ECO:0000256" key="4">
    <source>
        <dbReference type="ARBA" id="ARBA00023180"/>
    </source>
</evidence>
<accession>A0ABW7NBD2</accession>
<proteinExistence type="inferred from homology"/>
<keyword evidence="4" id="KW-0325">Glycoprotein</keyword>
<evidence type="ECO:0000256" key="3">
    <source>
        <dbReference type="ARBA" id="ARBA00023157"/>
    </source>
</evidence>
<evidence type="ECO:0000313" key="5">
    <source>
        <dbReference type="EMBL" id="MFH6983779.1"/>
    </source>
</evidence>
<dbReference type="InterPro" id="IPR051288">
    <property type="entry name" value="Serum_paraoxonase/arylesterase"/>
</dbReference>
<protein>
    <submittedName>
        <fullName evidence="5">Strictosidine synthase family protein</fullName>
    </submittedName>
</protein>
<dbReference type="PANTHER" id="PTHR11799:SF12">
    <property type="entry name" value="PARAOXONASE-RELATED"/>
    <property type="match status" value="1"/>
</dbReference>
<dbReference type="EMBL" id="JBIPKE010000016">
    <property type="protein sequence ID" value="MFH6983779.1"/>
    <property type="molecule type" value="Genomic_DNA"/>
</dbReference>
<dbReference type="Proteomes" id="UP001610063">
    <property type="component" value="Unassembled WGS sequence"/>
</dbReference>
<dbReference type="SUPFAM" id="SSF63829">
    <property type="entry name" value="Calcium-dependent phosphotriesterase"/>
    <property type="match status" value="1"/>
</dbReference>
<dbReference type="Gene3D" id="2.120.10.30">
    <property type="entry name" value="TolB, C-terminal domain"/>
    <property type="match status" value="1"/>
</dbReference>
<name>A0ABW7NBD2_9BACT</name>
<dbReference type="InterPro" id="IPR002640">
    <property type="entry name" value="Arylesterase"/>
</dbReference>
<dbReference type="PANTHER" id="PTHR11799">
    <property type="entry name" value="PARAOXONASE"/>
    <property type="match status" value="1"/>
</dbReference>
<keyword evidence="3" id="KW-1015">Disulfide bond</keyword>
<sequence length="347" mass="38772">MKRLLYSLLILLVLLTAIVLQILHSGGFFRKVAPGFEGNIIQKIKLPGAEDIAISREDHFLIVSSDNRAARRDGQPEQGGLYLVDLREEPLSPKLLTERFEQPFFPHGISLLRLDSGRYQVLAINHVNEKHTIEKFLLSGDRLVHENTLSDESMVSPNDVVATSANTFYFTNDHRHTTGTWRLMEDYLGLRQSNVVYSDGSSYREVAHGIAYANGINYDENRNLLFVASPRDFLVKVYATNPGGKLSLIEDIDVGTGVDNIEFDESGTLWIGAHPNLMKFASYASGRSEIAPSEVIQLTYRSTGDYDVNSVFLDDGSIISASTVAVPFNNLVFIGNVMDDELIVWER</sequence>
<keyword evidence="2" id="KW-0378">Hydrolase</keyword>
<keyword evidence="6" id="KW-1185">Reference proteome</keyword>
<dbReference type="InterPro" id="IPR011042">
    <property type="entry name" value="6-blade_b-propeller_TolB-like"/>
</dbReference>
<dbReference type="RefSeq" id="WP_395417319.1">
    <property type="nucleotide sequence ID" value="NZ_JBIPKE010000016.1"/>
</dbReference>
<reference evidence="5 6" key="1">
    <citation type="journal article" date="2013" name="Int. J. Syst. Evol. Microbiol.">
        <title>Marinoscillum luteum sp. nov., isolated from marine sediment.</title>
        <authorList>
            <person name="Cha I.T."/>
            <person name="Park S.J."/>
            <person name="Kim S.J."/>
            <person name="Kim J.G."/>
            <person name="Jung M.Y."/>
            <person name="Shin K.S."/>
            <person name="Kwon K.K."/>
            <person name="Yang S.H."/>
            <person name="Seo Y.S."/>
            <person name="Rhee S.K."/>
        </authorList>
    </citation>
    <scope>NUCLEOTIDE SEQUENCE [LARGE SCALE GENOMIC DNA]</scope>
    <source>
        <strain evidence="5 6">KCTC 23939</strain>
    </source>
</reference>
<evidence type="ECO:0000256" key="2">
    <source>
        <dbReference type="ARBA" id="ARBA00022801"/>
    </source>
</evidence>
<comment type="caution">
    <text evidence="5">The sequence shown here is derived from an EMBL/GenBank/DDBJ whole genome shotgun (WGS) entry which is preliminary data.</text>
</comment>
<evidence type="ECO:0000256" key="1">
    <source>
        <dbReference type="ARBA" id="ARBA00008595"/>
    </source>
</evidence>
<comment type="similarity">
    <text evidence="1">Belongs to the paraoxonase family.</text>
</comment>
<evidence type="ECO:0000313" key="6">
    <source>
        <dbReference type="Proteomes" id="UP001610063"/>
    </source>
</evidence>